<evidence type="ECO:0000259" key="2">
    <source>
        <dbReference type="Pfam" id="PF25164"/>
    </source>
</evidence>
<gene>
    <name evidence="3" type="ORF">PQ472_08810</name>
</gene>
<evidence type="ECO:0000313" key="4">
    <source>
        <dbReference type="Proteomes" id="UP001220377"/>
    </source>
</evidence>
<feature type="domain" description="Competence protein CoiA nuclease-like" evidence="1">
    <location>
        <begin position="75"/>
        <end position="162"/>
    </location>
</feature>
<feature type="domain" description="Competence protein CoiA-like N-terminal" evidence="2">
    <location>
        <begin position="26"/>
        <end position="71"/>
    </location>
</feature>
<dbReference type="EMBL" id="CP117884">
    <property type="protein sequence ID" value="WDF82020.1"/>
    <property type="molecule type" value="Genomic_DNA"/>
</dbReference>
<dbReference type="Pfam" id="PF25164">
    <property type="entry name" value="CoiA_N"/>
    <property type="match status" value="1"/>
</dbReference>
<name>A0ABY7WPA1_9LACO</name>
<proteinExistence type="predicted"/>
<dbReference type="RefSeq" id="WP_274259197.1">
    <property type="nucleotide sequence ID" value="NZ_CP117884.1"/>
</dbReference>
<sequence>MRSLLFEVMKMFVALNAAGERVQVLSHAQAAQMQAQRLKVYCPLCQEPLRIRNGRQVPAHFAHRAQSECVASGGESAEHMAGKLLLQRVGECAGWHTELEVVVGDGSQRIDVLLMQGNRRVALEFQCSPLSQRRIAERTAGYQQLGFDVQWFLGSRYLNNTLAGERMKFATLHDDGLHLQYCDVPHQKLIVDTAVTLTRWRRTVIWPVASEPVDCGGAQSMRRRGEKLARRVRLERQGKVRQVQNYCYAHGYNLAGCPWVVHMNLQVRPGFDLPVDLLRVVWLITFAGKPVTRATNQAFWRDHVDPLQLPLVSGRVYGGQFANEFPVLLVQQGYLRATKTGWRWLRQPEWYSDIDQKLQQL</sequence>
<dbReference type="Pfam" id="PF06054">
    <property type="entry name" value="CoiA_nuc"/>
    <property type="match status" value="1"/>
</dbReference>
<evidence type="ECO:0000259" key="1">
    <source>
        <dbReference type="Pfam" id="PF06054"/>
    </source>
</evidence>
<protein>
    <submittedName>
        <fullName evidence="3">Competence protein CoiA family protein</fullName>
    </submittedName>
</protein>
<keyword evidence="4" id="KW-1185">Reference proteome</keyword>
<organism evidence="3 4">
    <name type="scientific">Lacticaseibacillus pabuli</name>
    <dbReference type="NCBI Taxonomy" id="3025672"/>
    <lineage>
        <taxon>Bacteria</taxon>
        <taxon>Bacillati</taxon>
        <taxon>Bacillota</taxon>
        <taxon>Bacilli</taxon>
        <taxon>Lactobacillales</taxon>
        <taxon>Lactobacillaceae</taxon>
        <taxon>Lacticaseibacillus</taxon>
    </lineage>
</organism>
<dbReference type="InterPro" id="IPR010330">
    <property type="entry name" value="CoiA_nuc"/>
</dbReference>
<dbReference type="Proteomes" id="UP001220377">
    <property type="component" value="Chromosome"/>
</dbReference>
<reference evidence="3 4" key="1">
    <citation type="submission" date="2023-02" db="EMBL/GenBank/DDBJ databases">
        <title>Genome sequence of Lacticaseibacillus sp. KACC 23028.</title>
        <authorList>
            <person name="Kim S."/>
            <person name="Heo J."/>
            <person name="Kwon S.-W."/>
        </authorList>
    </citation>
    <scope>NUCLEOTIDE SEQUENCE [LARGE SCALE GENOMIC DNA]</scope>
    <source>
        <strain evidence="3 4">KACC 23028</strain>
    </source>
</reference>
<accession>A0ABY7WPA1</accession>
<dbReference type="InterPro" id="IPR057253">
    <property type="entry name" value="CoiA-like_N"/>
</dbReference>
<evidence type="ECO:0000313" key="3">
    <source>
        <dbReference type="EMBL" id="WDF82020.1"/>
    </source>
</evidence>